<evidence type="ECO:0000256" key="1">
    <source>
        <dbReference type="ARBA" id="ARBA00006594"/>
    </source>
</evidence>
<accession>A0ABU2MFW2</accession>
<dbReference type="InterPro" id="IPR050953">
    <property type="entry name" value="N4_N6_ade-DNA_methylase"/>
</dbReference>
<dbReference type="GO" id="GO:0032259">
    <property type="term" value="P:methylation"/>
    <property type="evidence" value="ECO:0007669"/>
    <property type="project" value="UniProtKB-KW"/>
</dbReference>
<name>A0ABU2MFW2_9ACTN</name>
<reference evidence="12" key="1">
    <citation type="submission" date="2023-07" db="EMBL/GenBank/DDBJ databases">
        <title>30 novel species of actinomycetes from the DSMZ collection.</title>
        <authorList>
            <person name="Nouioui I."/>
        </authorList>
    </citation>
    <scope>NUCLEOTIDE SEQUENCE [LARGE SCALE GENOMIC DNA]</scope>
    <source>
        <strain evidence="12">DSM 44743</strain>
    </source>
</reference>
<evidence type="ECO:0000313" key="11">
    <source>
        <dbReference type="EMBL" id="MDT0331483.1"/>
    </source>
</evidence>
<evidence type="ECO:0000256" key="5">
    <source>
        <dbReference type="ARBA" id="ARBA00022691"/>
    </source>
</evidence>
<keyword evidence="7" id="KW-0238">DNA-binding</keyword>
<evidence type="ECO:0000259" key="10">
    <source>
        <dbReference type="Pfam" id="PF12950"/>
    </source>
</evidence>
<dbReference type="PANTHER" id="PTHR33841">
    <property type="entry name" value="DNA METHYLTRANSFERASE YEEA-RELATED"/>
    <property type="match status" value="1"/>
</dbReference>
<comment type="caution">
    <text evidence="11">The sequence shown here is derived from an EMBL/GenBank/DDBJ whole genome shotgun (WGS) entry which is preliminary data.</text>
</comment>
<evidence type="ECO:0000256" key="3">
    <source>
        <dbReference type="ARBA" id="ARBA00022603"/>
    </source>
</evidence>
<evidence type="ECO:0000313" key="12">
    <source>
        <dbReference type="Proteomes" id="UP001183390"/>
    </source>
</evidence>
<dbReference type="Pfam" id="PF12950">
    <property type="entry name" value="TaqI_C"/>
    <property type="match status" value="1"/>
</dbReference>
<keyword evidence="5" id="KW-0949">S-adenosyl-L-methionine</keyword>
<keyword evidence="12" id="KW-1185">Reference proteome</keyword>
<organism evidence="11 12">
    <name type="scientific">Nocardiopsis lambiniae</name>
    <dbReference type="NCBI Taxonomy" id="3075539"/>
    <lineage>
        <taxon>Bacteria</taxon>
        <taxon>Bacillati</taxon>
        <taxon>Actinomycetota</taxon>
        <taxon>Actinomycetes</taxon>
        <taxon>Streptosporangiales</taxon>
        <taxon>Nocardiopsidaceae</taxon>
        <taxon>Nocardiopsis</taxon>
    </lineage>
</organism>
<dbReference type="InterPro" id="IPR029063">
    <property type="entry name" value="SAM-dependent_MTases_sf"/>
</dbReference>
<dbReference type="EC" id="2.1.1.72" evidence="2"/>
<proteinExistence type="inferred from homology"/>
<keyword evidence="3 11" id="KW-0489">Methyltransferase</keyword>
<dbReference type="SUPFAM" id="SSF53335">
    <property type="entry name" value="S-adenosyl-L-methionine-dependent methyltransferases"/>
    <property type="match status" value="1"/>
</dbReference>
<dbReference type="EMBL" id="JAVREP010000023">
    <property type="protein sequence ID" value="MDT0331483.1"/>
    <property type="molecule type" value="Genomic_DNA"/>
</dbReference>
<keyword evidence="4" id="KW-0808">Transferase</keyword>
<dbReference type="GO" id="GO:0008168">
    <property type="term" value="F:methyltransferase activity"/>
    <property type="evidence" value="ECO:0007669"/>
    <property type="project" value="UniProtKB-KW"/>
</dbReference>
<dbReference type="InterPro" id="IPR011639">
    <property type="entry name" value="MethylTrfase_TaqI-like_dom"/>
</dbReference>
<dbReference type="RefSeq" id="WP_311513974.1">
    <property type="nucleotide sequence ID" value="NZ_JAVREP010000023.1"/>
</dbReference>
<comment type="catalytic activity">
    <reaction evidence="8">
        <text>a 2'-deoxyadenosine in DNA + S-adenosyl-L-methionine = an N(6)-methyl-2'-deoxyadenosine in DNA + S-adenosyl-L-homocysteine + H(+)</text>
        <dbReference type="Rhea" id="RHEA:15197"/>
        <dbReference type="Rhea" id="RHEA-COMP:12418"/>
        <dbReference type="Rhea" id="RHEA-COMP:12419"/>
        <dbReference type="ChEBI" id="CHEBI:15378"/>
        <dbReference type="ChEBI" id="CHEBI:57856"/>
        <dbReference type="ChEBI" id="CHEBI:59789"/>
        <dbReference type="ChEBI" id="CHEBI:90615"/>
        <dbReference type="ChEBI" id="CHEBI:90616"/>
        <dbReference type="EC" id="2.1.1.72"/>
    </reaction>
</comment>
<dbReference type="InterPro" id="IPR025931">
    <property type="entry name" value="TaqI_C"/>
</dbReference>
<evidence type="ECO:0000256" key="6">
    <source>
        <dbReference type="ARBA" id="ARBA00022747"/>
    </source>
</evidence>
<feature type="domain" description="TaqI-like C-terminal specificity" evidence="10">
    <location>
        <begin position="422"/>
        <end position="514"/>
    </location>
</feature>
<evidence type="ECO:0000256" key="7">
    <source>
        <dbReference type="ARBA" id="ARBA00023125"/>
    </source>
</evidence>
<sequence>MTTVDLRDAAERLPSSMREAITHGEVFTRGWVVELILDLVGYTPERDLATFTIVEPACGSGAFLGPIVQRLSASCKLHNRDLGEARQALRAFDLLEANVKASRNLVRSQVQAQGWDEPTVESAVQAWVTQGDYLLMHHRGQAVDFVVGNPPYIRLEDVPRERMARYRAACPTMGGRADIYVGFYEAALRTLREQGRLGFICADRWMHNQYGARLRELVTSGFSVDFVLTMHDVDAFEEQVSAYPAITIISKEQQGSAVAADTRKGFSQAEARELYDWSLEPKSQVIEKPTYQAARLPHWFSGDELWPTASPARLAMLEDLNDRFSVLEDRTAGTRVGIGVATGADKVFITTDAHLVEEDRLLPLAMVRDTKTGTYQWQGYYLVNPWTRNGELVDLDRFPRLRTYLAQNAHLLRKRYVAVQQPERWYKTIDKVDHALVGKPKLLLPDMKTTIHPVLDKEGVYPHHNLYYIVSDVWDLEVLGGLLISKIAQAFVQAYAVKMRGGTLRFQAQYLRKIRVPQPSGLSDKVRLQLAEAFRNRDVDAATRAALDAYGLDHLPD</sequence>
<evidence type="ECO:0000256" key="8">
    <source>
        <dbReference type="ARBA" id="ARBA00047942"/>
    </source>
</evidence>
<evidence type="ECO:0000256" key="2">
    <source>
        <dbReference type="ARBA" id="ARBA00011900"/>
    </source>
</evidence>
<evidence type="ECO:0000259" key="9">
    <source>
        <dbReference type="Pfam" id="PF07669"/>
    </source>
</evidence>
<dbReference type="PANTHER" id="PTHR33841:SF5">
    <property type="entry name" value="DNA METHYLASE (MODIFICATION METHYLASE) (METHYLTRANSFERASE)-RELATED"/>
    <property type="match status" value="1"/>
</dbReference>
<dbReference type="Pfam" id="PF07669">
    <property type="entry name" value="Eco57I"/>
    <property type="match status" value="1"/>
</dbReference>
<feature type="domain" description="Type II methyltransferase M.TaqI-like" evidence="9">
    <location>
        <begin position="123"/>
        <end position="230"/>
    </location>
</feature>
<gene>
    <name evidence="11" type="ORF">RM479_23985</name>
</gene>
<dbReference type="Gene3D" id="3.40.50.150">
    <property type="entry name" value="Vaccinia Virus protein VP39"/>
    <property type="match status" value="1"/>
</dbReference>
<comment type="similarity">
    <text evidence="1">Belongs to the N(4)/N(6)-methyltransferase family.</text>
</comment>
<dbReference type="Proteomes" id="UP001183390">
    <property type="component" value="Unassembled WGS sequence"/>
</dbReference>
<protein>
    <recommendedName>
        <fullName evidence="2">site-specific DNA-methyltransferase (adenine-specific)</fullName>
        <ecNumber evidence="2">2.1.1.72</ecNumber>
    </recommendedName>
</protein>
<dbReference type="InterPro" id="IPR002052">
    <property type="entry name" value="DNA_methylase_N6_adenine_CS"/>
</dbReference>
<evidence type="ECO:0000256" key="4">
    <source>
        <dbReference type="ARBA" id="ARBA00022679"/>
    </source>
</evidence>
<dbReference type="PROSITE" id="PS00092">
    <property type="entry name" value="N6_MTASE"/>
    <property type="match status" value="1"/>
</dbReference>
<dbReference type="PRINTS" id="PR00507">
    <property type="entry name" value="N12N6MTFRASE"/>
</dbReference>
<keyword evidence="6" id="KW-0680">Restriction system</keyword>